<gene>
    <name evidence="3" type="ORF">SteCoe_30687</name>
</gene>
<dbReference type="InterPro" id="IPR029001">
    <property type="entry name" value="ITPase-like_fam"/>
</dbReference>
<dbReference type="OrthoDB" id="10267058at2759"/>
<proteinExistence type="inferred from homology"/>
<keyword evidence="2" id="KW-0378">Hydrolase</keyword>
<accession>A0A1R2B346</accession>
<dbReference type="Pfam" id="PF02545">
    <property type="entry name" value="Maf"/>
    <property type="match status" value="1"/>
</dbReference>
<evidence type="ECO:0000313" key="3">
    <source>
        <dbReference type="EMBL" id="OMJ71167.1"/>
    </source>
</evidence>
<evidence type="ECO:0000256" key="1">
    <source>
        <dbReference type="ARBA" id="ARBA00001968"/>
    </source>
</evidence>
<evidence type="ECO:0000313" key="4">
    <source>
        <dbReference type="Proteomes" id="UP000187209"/>
    </source>
</evidence>
<protein>
    <recommendedName>
        <fullName evidence="5">Maf-like protein</fullName>
    </recommendedName>
</protein>
<dbReference type="AlphaFoldDB" id="A0A1R2B346"/>
<evidence type="ECO:0000256" key="2">
    <source>
        <dbReference type="ARBA" id="ARBA00022801"/>
    </source>
</evidence>
<keyword evidence="4" id="KW-1185">Reference proteome</keyword>
<dbReference type="GO" id="GO:0047429">
    <property type="term" value="F:nucleoside triphosphate diphosphatase activity"/>
    <property type="evidence" value="ECO:0007669"/>
    <property type="project" value="InterPro"/>
</dbReference>
<organism evidence="3 4">
    <name type="scientific">Stentor coeruleus</name>
    <dbReference type="NCBI Taxonomy" id="5963"/>
    <lineage>
        <taxon>Eukaryota</taxon>
        <taxon>Sar</taxon>
        <taxon>Alveolata</taxon>
        <taxon>Ciliophora</taxon>
        <taxon>Postciliodesmatophora</taxon>
        <taxon>Heterotrichea</taxon>
        <taxon>Heterotrichida</taxon>
        <taxon>Stentoridae</taxon>
        <taxon>Stentor</taxon>
    </lineage>
</organism>
<dbReference type="PANTHER" id="PTHR43213:SF5">
    <property type="entry name" value="BIFUNCTIONAL DTTP_UTP PYROPHOSPHATASE_METHYLTRANSFERASE PROTEIN-RELATED"/>
    <property type="match status" value="1"/>
</dbReference>
<dbReference type="PIRSF" id="PIRSF006305">
    <property type="entry name" value="Maf"/>
    <property type="match status" value="1"/>
</dbReference>
<dbReference type="Proteomes" id="UP000187209">
    <property type="component" value="Unassembled WGS sequence"/>
</dbReference>
<dbReference type="InterPro" id="IPR003697">
    <property type="entry name" value="Maf-like"/>
</dbReference>
<dbReference type="HAMAP" id="MF_00528">
    <property type="entry name" value="Maf"/>
    <property type="match status" value="1"/>
</dbReference>
<sequence>MLANYLEGINARGVILASGSAGRAKLSTQMGLKHEIIISGFAEDSDWRTFSSPEEYAMFNARQKLAQIESDKIIIAADTIISLDNKVYEKPKDKAEVMQMMRDFSGRTHKLITALVVKGLTYSEHLETTELTVNELDEEAIEAIGNTPNEWKDHSGGYSIELELGCTIFNKVNGCFYNIMGLPISSLSKILLKEHKEYLKVQALKNN</sequence>
<comment type="cofactor">
    <cofactor evidence="1">
        <name>a divalent metal cation</name>
        <dbReference type="ChEBI" id="CHEBI:60240"/>
    </cofactor>
</comment>
<dbReference type="CDD" id="cd00555">
    <property type="entry name" value="Maf"/>
    <property type="match status" value="1"/>
</dbReference>
<evidence type="ECO:0008006" key="5">
    <source>
        <dbReference type="Google" id="ProtNLM"/>
    </source>
</evidence>
<dbReference type="SUPFAM" id="SSF52972">
    <property type="entry name" value="ITPase-like"/>
    <property type="match status" value="1"/>
</dbReference>
<dbReference type="EMBL" id="MPUH01001016">
    <property type="protein sequence ID" value="OMJ71167.1"/>
    <property type="molecule type" value="Genomic_DNA"/>
</dbReference>
<comment type="caution">
    <text evidence="3">The sequence shown here is derived from an EMBL/GenBank/DDBJ whole genome shotgun (WGS) entry which is preliminary data.</text>
</comment>
<name>A0A1R2B346_9CILI</name>
<dbReference type="Gene3D" id="3.90.950.10">
    <property type="match status" value="1"/>
</dbReference>
<dbReference type="PANTHER" id="PTHR43213">
    <property type="entry name" value="BIFUNCTIONAL DTTP/UTP PYROPHOSPHATASE/METHYLTRANSFERASE PROTEIN-RELATED"/>
    <property type="match status" value="1"/>
</dbReference>
<reference evidence="3 4" key="1">
    <citation type="submission" date="2016-11" db="EMBL/GenBank/DDBJ databases">
        <title>The macronuclear genome of Stentor coeruleus: a giant cell with tiny introns.</title>
        <authorList>
            <person name="Slabodnick M."/>
            <person name="Ruby J.G."/>
            <person name="Reiff S.B."/>
            <person name="Swart E.C."/>
            <person name="Gosai S."/>
            <person name="Prabakaran S."/>
            <person name="Witkowska E."/>
            <person name="Larue G.E."/>
            <person name="Fisher S."/>
            <person name="Freeman R.M."/>
            <person name="Gunawardena J."/>
            <person name="Chu W."/>
            <person name="Stover N.A."/>
            <person name="Gregory B.D."/>
            <person name="Nowacki M."/>
            <person name="Derisi J."/>
            <person name="Roy S.W."/>
            <person name="Marshall W.F."/>
            <person name="Sood P."/>
        </authorList>
    </citation>
    <scope>NUCLEOTIDE SEQUENCE [LARGE SCALE GENOMIC DNA]</scope>
    <source>
        <strain evidence="3">WM001</strain>
    </source>
</reference>